<dbReference type="SUPFAM" id="SSF103378">
    <property type="entry name" value="2-methylcitrate dehydratase PrpD"/>
    <property type="match status" value="1"/>
</dbReference>
<dbReference type="EMBL" id="JAPEIS010000007">
    <property type="protein sequence ID" value="KAJ8064564.1"/>
    <property type="molecule type" value="Genomic_DNA"/>
</dbReference>
<dbReference type="Pfam" id="PF03972">
    <property type="entry name" value="MmgE_PrpD_N"/>
    <property type="match status" value="1"/>
</dbReference>
<dbReference type="InterPro" id="IPR042188">
    <property type="entry name" value="MmgE/PrpD_sf_2"/>
</dbReference>
<dbReference type="GO" id="GO:0005739">
    <property type="term" value="C:mitochondrion"/>
    <property type="evidence" value="ECO:0007669"/>
    <property type="project" value="TreeGrafter"/>
</dbReference>
<evidence type="ECO:0008006" key="7">
    <source>
        <dbReference type="Google" id="ProtNLM"/>
    </source>
</evidence>
<keyword evidence="6" id="KW-1185">Reference proteome</keyword>
<evidence type="ECO:0000313" key="5">
    <source>
        <dbReference type="EMBL" id="KAJ8064564.1"/>
    </source>
</evidence>
<dbReference type="GO" id="GO:0051537">
    <property type="term" value="F:2 iron, 2 sulfur cluster binding"/>
    <property type="evidence" value="ECO:0007669"/>
    <property type="project" value="InterPro"/>
</dbReference>
<evidence type="ECO:0000259" key="3">
    <source>
        <dbReference type="Pfam" id="PF03972"/>
    </source>
</evidence>
<dbReference type="InterPro" id="IPR045336">
    <property type="entry name" value="MmgE_PrpD_N"/>
</dbReference>
<comment type="caution">
    <text evidence="5">The sequence shown here is derived from an EMBL/GenBank/DDBJ whole genome shotgun (WGS) entry which is preliminary data.</text>
</comment>
<accession>A0A9X0DIW3</accession>
<dbReference type="Pfam" id="PF19305">
    <property type="entry name" value="MmgE_PrpD_C"/>
    <property type="match status" value="1"/>
</dbReference>
<dbReference type="PANTHER" id="PTHR16943:SF15">
    <property type="entry name" value="DEHYDRATASE (PRPD), PUTATIVE-RELATED"/>
    <property type="match status" value="1"/>
</dbReference>
<protein>
    <recommendedName>
        <fullName evidence="7">2-methylcitrate dehydratase</fullName>
    </recommendedName>
</protein>
<dbReference type="AlphaFoldDB" id="A0A9X0DIW3"/>
<dbReference type="OrthoDB" id="10055203at2759"/>
<evidence type="ECO:0000313" key="6">
    <source>
        <dbReference type="Proteomes" id="UP001152300"/>
    </source>
</evidence>
<dbReference type="Proteomes" id="UP001152300">
    <property type="component" value="Unassembled WGS sequence"/>
</dbReference>
<keyword evidence="2" id="KW-0456">Lyase</keyword>
<feature type="domain" description="MmgE/PrpD C-terminal" evidence="4">
    <location>
        <begin position="283"/>
        <end position="461"/>
    </location>
</feature>
<sequence length="477" mass="52767">MSLPSEQPVYDKILVDIIQYVYHTTIPSSRAYERARIALLDALGCAIETLSMSPECRAMLGPTVPGTIVPNGFHLPGTSYILDPLKGAFDMGSMIRYLDHNDAYPGAEWGHPSDNLGALLAVADWQSRTRSENSITLHTLLTAQIKAYEIQGVLQVANAFNKHGLDHTILVKVASTALTSYLLKLTEQQALAALSQAWQDGQPLRTFRQAPNAGPRKGWAAGDACMRAVHLNLLTMVGQPGAPSVLTAPQWGFHHAIMQGKDLIVARPYRSWVMESVFFKLIPAEGHAISAAEAALAIAMQLKVRGLSADGDVKTVYIRTQKAAMTIVNKHGKLHNAADRDHCLQYIIAVILLKGSVIDTADYMDDSPWAQDTRVDNLREKMVVVEDEVFTRDYHDQKVRSGANAILVEVGNGERLDEIVVEFPIGHPKRSDTLNLVKEKFRANMSNMFEKREVENILLAVESDTMPVNEFMDLFTR</sequence>
<dbReference type="PANTHER" id="PTHR16943">
    <property type="entry name" value="2-METHYLCITRATE DEHYDRATASE-RELATED"/>
    <property type="match status" value="1"/>
</dbReference>
<dbReference type="InterPro" id="IPR042183">
    <property type="entry name" value="MmgE/PrpD_sf_1"/>
</dbReference>
<gene>
    <name evidence="5" type="ORF">OCU04_006894</name>
</gene>
<dbReference type="Gene3D" id="3.30.1330.120">
    <property type="entry name" value="2-methylcitrate dehydratase PrpD"/>
    <property type="match status" value="1"/>
</dbReference>
<evidence type="ECO:0000259" key="4">
    <source>
        <dbReference type="Pfam" id="PF19305"/>
    </source>
</evidence>
<dbReference type="Gene3D" id="1.10.4100.10">
    <property type="entry name" value="2-methylcitrate dehydratase PrpD"/>
    <property type="match status" value="1"/>
</dbReference>
<dbReference type="NCBIfam" id="NF006943">
    <property type="entry name" value="PRK09425.1"/>
    <property type="match status" value="1"/>
</dbReference>
<dbReference type="InterPro" id="IPR045337">
    <property type="entry name" value="MmgE_PrpD_C"/>
</dbReference>
<reference evidence="5" key="1">
    <citation type="submission" date="2022-11" db="EMBL/GenBank/DDBJ databases">
        <title>Genome Resource of Sclerotinia nivalis Strain SnTB1, a Plant Pathogen Isolated from American Ginseng.</title>
        <authorList>
            <person name="Fan S."/>
        </authorList>
    </citation>
    <scope>NUCLEOTIDE SEQUENCE</scope>
    <source>
        <strain evidence="5">SnTB1</strain>
    </source>
</reference>
<evidence type="ECO:0000256" key="2">
    <source>
        <dbReference type="ARBA" id="ARBA00023239"/>
    </source>
</evidence>
<dbReference type="InterPro" id="IPR012705">
    <property type="entry name" value="2Me_IsoCit_deHydtase_PrpD"/>
</dbReference>
<evidence type="ECO:0000256" key="1">
    <source>
        <dbReference type="ARBA" id="ARBA00006174"/>
    </source>
</evidence>
<feature type="domain" description="MmgE/PrpD N-terminal" evidence="3">
    <location>
        <begin position="17"/>
        <end position="262"/>
    </location>
</feature>
<dbReference type="InterPro" id="IPR036148">
    <property type="entry name" value="MmgE/PrpD_sf"/>
</dbReference>
<dbReference type="InterPro" id="IPR005656">
    <property type="entry name" value="MmgE_PrpD"/>
</dbReference>
<dbReference type="NCBIfam" id="TIGR02330">
    <property type="entry name" value="prpD"/>
    <property type="match status" value="1"/>
</dbReference>
<dbReference type="GO" id="GO:0019679">
    <property type="term" value="P:propionate metabolic process, methylcitrate cycle"/>
    <property type="evidence" value="ECO:0007669"/>
    <property type="project" value="InterPro"/>
</dbReference>
<organism evidence="5 6">
    <name type="scientific">Sclerotinia nivalis</name>
    <dbReference type="NCBI Taxonomy" id="352851"/>
    <lineage>
        <taxon>Eukaryota</taxon>
        <taxon>Fungi</taxon>
        <taxon>Dikarya</taxon>
        <taxon>Ascomycota</taxon>
        <taxon>Pezizomycotina</taxon>
        <taxon>Leotiomycetes</taxon>
        <taxon>Helotiales</taxon>
        <taxon>Sclerotiniaceae</taxon>
        <taxon>Sclerotinia</taxon>
    </lineage>
</organism>
<proteinExistence type="inferred from homology"/>
<dbReference type="GO" id="GO:0047547">
    <property type="term" value="F:2-methylcitrate dehydratase activity"/>
    <property type="evidence" value="ECO:0007669"/>
    <property type="project" value="InterPro"/>
</dbReference>
<name>A0A9X0DIW3_9HELO</name>
<comment type="similarity">
    <text evidence="1">Belongs to the PrpD family.</text>
</comment>